<dbReference type="InterPro" id="IPR003890">
    <property type="entry name" value="MIF4G-like_typ-3"/>
</dbReference>
<dbReference type="GO" id="GO:0005737">
    <property type="term" value="C:cytoplasm"/>
    <property type="evidence" value="ECO:0007669"/>
    <property type="project" value="TreeGrafter"/>
</dbReference>
<keyword evidence="3" id="KW-1185">Reference proteome</keyword>
<protein>
    <recommendedName>
        <fullName evidence="1">MIF4G domain-containing protein</fullName>
    </recommendedName>
</protein>
<dbReference type="PANTHER" id="PTHR12839">
    <property type="entry name" value="NONSENSE-MEDIATED MRNA DECAY PROTEIN 2 UP-FRAMESHIFT SUPPRESSOR 2"/>
    <property type="match status" value="1"/>
</dbReference>
<proteinExistence type="predicted"/>
<comment type="caution">
    <text evidence="2">The sequence shown here is derived from an EMBL/GenBank/DDBJ whole genome shotgun (WGS) entry which is preliminary data.</text>
</comment>
<name>X6NS77_RETFI</name>
<dbReference type="Gene3D" id="1.25.40.180">
    <property type="match status" value="1"/>
</dbReference>
<feature type="domain" description="MIF4G" evidence="1">
    <location>
        <begin position="60"/>
        <end position="219"/>
    </location>
</feature>
<evidence type="ECO:0000313" key="2">
    <source>
        <dbReference type="EMBL" id="ETO28788.1"/>
    </source>
</evidence>
<dbReference type="SUPFAM" id="SSF48371">
    <property type="entry name" value="ARM repeat"/>
    <property type="match status" value="1"/>
</dbReference>
<gene>
    <name evidence="2" type="ORF">RFI_08338</name>
</gene>
<dbReference type="PANTHER" id="PTHR12839:SF7">
    <property type="entry name" value="REGULATOR OF NONSENSE TRANSCRIPTS 2"/>
    <property type="match status" value="1"/>
</dbReference>
<evidence type="ECO:0000259" key="1">
    <source>
        <dbReference type="Pfam" id="PF02854"/>
    </source>
</evidence>
<dbReference type="InterPro" id="IPR039762">
    <property type="entry name" value="Nmd2/UPF2"/>
</dbReference>
<evidence type="ECO:0000313" key="3">
    <source>
        <dbReference type="Proteomes" id="UP000023152"/>
    </source>
</evidence>
<dbReference type="Proteomes" id="UP000023152">
    <property type="component" value="Unassembled WGS sequence"/>
</dbReference>
<dbReference type="EMBL" id="ASPP01006461">
    <property type="protein sequence ID" value="ETO28788.1"/>
    <property type="molecule type" value="Genomic_DNA"/>
</dbReference>
<sequence length="241" mass="27199">MDEVDISEEQIDIAAAATVVGSATDSALSGNEDSISSTSKKQIKTIRHYLAALSIVGSRSEADELAEQFCSLNQRKTRKKLAVFLATVDKSHLNRIPFFGRLIATLHKCGINVSDRVVLMLEKDFYHILPKKVLSAETILSYDAIQKHIELVKFNIWPTKSVFRIIQRLLKKFDMDSIVLISTLFQGCGRYLYRNPFTTLRLQSVLKFLRAKKMEKNLDAFVKLHVDHALFACQPPQASAL</sequence>
<feature type="non-terminal residue" evidence="2">
    <location>
        <position position="241"/>
    </location>
</feature>
<dbReference type="GO" id="GO:0003723">
    <property type="term" value="F:RNA binding"/>
    <property type="evidence" value="ECO:0007669"/>
    <property type="project" value="InterPro"/>
</dbReference>
<reference evidence="2 3" key="1">
    <citation type="journal article" date="2013" name="Curr. Biol.">
        <title>The Genome of the Foraminiferan Reticulomyxa filosa.</title>
        <authorList>
            <person name="Glockner G."/>
            <person name="Hulsmann N."/>
            <person name="Schleicher M."/>
            <person name="Noegel A.A."/>
            <person name="Eichinger L."/>
            <person name="Gallinger C."/>
            <person name="Pawlowski J."/>
            <person name="Sierra R."/>
            <person name="Euteneuer U."/>
            <person name="Pillet L."/>
            <person name="Moustafa A."/>
            <person name="Platzer M."/>
            <person name="Groth M."/>
            <person name="Szafranski K."/>
            <person name="Schliwa M."/>
        </authorList>
    </citation>
    <scope>NUCLEOTIDE SEQUENCE [LARGE SCALE GENOMIC DNA]</scope>
</reference>
<dbReference type="InterPro" id="IPR016024">
    <property type="entry name" value="ARM-type_fold"/>
</dbReference>
<dbReference type="OrthoDB" id="27832at2759"/>
<dbReference type="GO" id="GO:0000184">
    <property type="term" value="P:nuclear-transcribed mRNA catabolic process, nonsense-mediated decay"/>
    <property type="evidence" value="ECO:0007669"/>
    <property type="project" value="InterPro"/>
</dbReference>
<dbReference type="GO" id="GO:0035145">
    <property type="term" value="C:exon-exon junction complex"/>
    <property type="evidence" value="ECO:0007669"/>
    <property type="project" value="TreeGrafter"/>
</dbReference>
<dbReference type="Pfam" id="PF02854">
    <property type="entry name" value="MIF4G"/>
    <property type="match status" value="1"/>
</dbReference>
<organism evidence="2 3">
    <name type="scientific">Reticulomyxa filosa</name>
    <dbReference type="NCBI Taxonomy" id="46433"/>
    <lineage>
        <taxon>Eukaryota</taxon>
        <taxon>Sar</taxon>
        <taxon>Rhizaria</taxon>
        <taxon>Retaria</taxon>
        <taxon>Foraminifera</taxon>
        <taxon>Monothalamids</taxon>
        <taxon>Reticulomyxidae</taxon>
        <taxon>Reticulomyxa</taxon>
    </lineage>
</organism>
<dbReference type="AlphaFoldDB" id="X6NS77"/>
<accession>X6NS77</accession>